<gene>
    <name evidence="1" type="ORF">CR201_G0025792</name>
</gene>
<evidence type="ECO:0000313" key="1">
    <source>
        <dbReference type="EMBL" id="PNJ48205.1"/>
    </source>
</evidence>
<proteinExistence type="predicted"/>
<comment type="caution">
    <text evidence="1">The sequence shown here is derived from an EMBL/GenBank/DDBJ whole genome shotgun (WGS) entry which is preliminary data.</text>
</comment>
<name>A0A2J8USF1_PONAB</name>
<dbReference type="AlphaFoldDB" id="A0A2J8USF1"/>
<reference evidence="1" key="1">
    <citation type="submission" date="2017-12" db="EMBL/GenBank/DDBJ databases">
        <title>High-resolution comparative analysis of great ape genomes.</title>
        <authorList>
            <person name="Pollen A."/>
            <person name="Hastie A."/>
            <person name="Hormozdiari F."/>
            <person name="Dougherty M."/>
            <person name="Liu R."/>
            <person name="Chaisson M."/>
            <person name="Hoppe E."/>
            <person name="Hill C."/>
            <person name="Pang A."/>
            <person name="Hillier L."/>
            <person name="Baker C."/>
            <person name="Armstrong J."/>
            <person name="Shendure J."/>
            <person name="Paten B."/>
            <person name="Wilson R."/>
            <person name="Chao H."/>
            <person name="Schneider V."/>
            <person name="Ventura M."/>
            <person name="Kronenberg Z."/>
            <person name="Murali S."/>
            <person name="Gordon D."/>
            <person name="Cantsilieris S."/>
            <person name="Munson K."/>
            <person name="Nelson B."/>
            <person name="Raja A."/>
            <person name="Underwood J."/>
            <person name="Diekhans M."/>
            <person name="Fiddes I."/>
            <person name="Haussler D."/>
            <person name="Eichler E."/>
        </authorList>
    </citation>
    <scope>NUCLEOTIDE SEQUENCE [LARGE SCALE GENOMIC DNA]</scope>
    <source>
        <strain evidence="1">Susie</strain>
    </source>
</reference>
<protein>
    <submittedName>
        <fullName evidence="1">T0088943 isoform 3</fullName>
    </submittedName>
</protein>
<feature type="non-terminal residue" evidence="1">
    <location>
        <position position="1"/>
    </location>
</feature>
<accession>A0A2J8USF1</accession>
<organism evidence="1">
    <name type="scientific">Pongo abelii</name>
    <name type="common">Sumatran orangutan</name>
    <name type="synonym">Pongo pygmaeus abelii</name>
    <dbReference type="NCBI Taxonomy" id="9601"/>
    <lineage>
        <taxon>Eukaryota</taxon>
        <taxon>Metazoa</taxon>
        <taxon>Chordata</taxon>
        <taxon>Craniata</taxon>
        <taxon>Vertebrata</taxon>
        <taxon>Euteleostomi</taxon>
        <taxon>Mammalia</taxon>
        <taxon>Eutheria</taxon>
        <taxon>Euarchontoglires</taxon>
        <taxon>Primates</taxon>
        <taxon>Haplorrhini</taxon>
        <taxon>Catarrhini</taxon>
        <taxon>Hominidae</taxon>
        <taxon>Pongo</taxon>
    </lineage>
</organism>
<dbReference type="EMBL" id="NDHI03003447">
    <property type="protein sequence ID" value="PNJ48205.1"/>
    <property type="molecule type" value="Genomic_DNA"/>
</dbReference>
<sequence length="60" mass="6555">EDLIIKGISVHISNAEPKHNSNRQLERSGRFGGNPALALLLSSSNMVTLKMVLGDLQRLN</sequence>